<evidence type="ECO:0000313" key="2">
    <source>
        <dbReference type="EMBL" id="KAK2653469.1"/>
    </source>
</evidence>
<dbReference type="Proteomes" id="UP001280121">
    <property type="component" value="Unassembled WGS sequence"/>
</dbReference>
<dbReference type="EMBL" id="JANJYI010000004">
    <property type="protein sequence ID" value="KAK2653469.1"/>
    <property type="molecule type" value="Genomic_DNA"/>
</dbReference>
<feature type="compositionally biased region" description="Polar residues" evidence="1">
    <location>
        <begin position="197"/>
        <end position="206"/>
    </location>
</feature>
<feature type="region of interest" description="Disordered" evidence="1">
    <location>
        <begin position="197"/>
        <end position="232"/>
    </location>
</feature>
<reference evidence="2" key="1">
    <citation type="journal article" date="2023" name="Plant J.">
        <title>Genome sequences and population genomics provide insights into the demographic history, inbreeding, and mutation load of two 'living fossil' tree species of Dipteronia.</title>
        <authorList>
            <person name="Feng Y."/>
            <person name="Comes H.P."/>
            <person name="Chen J."/>
            <person name="Zhu S."/>
            <person name="Lu R."/>
            <person name="Zhang X."/>
            <person name="Li P."/>
            <person name="Qiu J."/>
            <person name="Olsen K.M."/>
            <person name="Qiu Y."/>
        </authorList>
    </citation>
    <scope>NUCLEOTIDE SEQUENCE</scope>
    <source>
        <strain evidence="2">KIB01</strain>
    </source>
</reference>
<dbReference type="AlphaFoldDB" id="A0AAE0CJI7"/>
<comment type="caution">
    <text evidence="2">The sequence shown here is derived from an EMBL/GenBank/DDBJ whole genome shotgun (WGS) entry which is preliminary data.</text>
</comment>
<keyword evidence="3" id="KW-1185">Reference proteome</keyword>
<sequence length="232" mass="27346">MIFHVSDFSYWDYICAWTKFFYGQNPGNSLSWFIYFDKNFQIDLPFWFLKWWDKFGHTIDFLPMTVKEGFAFWTANIERPDEWDFYPELFLFYVQFNLTWILMLEYAIQDKTIGNVNVPYFGRQVKIKWYSGMNLANLTKDKISKWFTDNPSYYNQATDATDQSNFLKAKSQNQARIVAAASPEELMKIAEEMKNSMASMSQAGSDKSNDKEGSDNYAFDSEDPSTYFGHDP</sequence>
<evidence type="ECO:0000256" key="1">
    <source>
        <dbReference type="SAM" id="MobiDB-lite"/>
    </source>
</evidence>
<proteinExistence type="predicted"/>
<evidence type="ECO:0000313" key="3">
    <source>
        <dbReference type="Proteomes" id="UP001280121"/>
    </source>
</evidence>
<name>A0AAE0CJI7_9ROSI</name>
<gene>
    <name evidence="2" type="ORF">Ddye_013325</name>
</gene>
<accession>A0AAE0CJI7</accession>
<dbReference type="PANTHER" id="PTHR48434">
    <property type="entry name" value="(RAPE) HYPOTHETICAL PROTEIN"/>
    <property type="match status" value="1"/>
</dbReference>
<organism evidence="2 3">
    <name type="scientific">Dipteronia dyeriana</name>
    <dbReference type="NCBI Taxonomy" id="168575"/>
    <lineage>
        <taxon>Eukaryota</taxon>
        <taxon>Viridiplantae</taxon>
        <taxon>Streptophyta</taxon>
        <taxon>Embryophyta</taxon>
        <taxon>Tracheophyta</taxon>
        <taxon>Spermatophyta</taxon>
        <taxon>Magnoliopsida</taxon>
        <taxon>eudicotyledons</taxon>
        <taxon>Gunneridae</taxon>
        <taxon>Pentapetalae</taxon>
        <taxon>rosids</taxon>
        <taxon>malvids</taxon>
        <taxon>Sapindales</taxon>
        <taxon>Sapindaceae</taxon>
        <taxon>Hippocastanoideae</taxon>
        <taxon>Acereae</taxon>
        <taxon>Dipteronia</taxon>
    </lineage>
</organism>
<protein>
    <submittedName>
        <fullName evidence="2">Uncharacterized protein</fullName>
    </submittedName>
</protein>
<dbReference type="PANTHER" id="PTHR48434:SF1">
    <property type="entry name" value="(RAPE) HYPOTHETICAL PROTEIN"/>
    <property type="match status" value="1"/>
</dbReference>